<comment type="subcellular location">
    <subcellularLocation>
        <location evidence="11 12">Cell membrane</location>
        <topology evidence="11 12">Multi-pass membrane protein</topology>
    </subcellularLocation>
    <subcellularLocation>
        <location evidence="1">Membrane</location>
        <topology evidence="1">Multi-pass membrane protein</topology>
    </subcellularLocation>
</comment>
<keyword evidence="14" id="KW-1185">Reference proteome</keyword>
<evidence type="ECO:0000256" key="4">
    <source>
        <dbReference type="ARBA" id="ARBA00022547"/>
    </source>
</evidence>
<dbReference type="RefSeq" id="WP_104508111.1">
    <property type="nucleotide sequence ID" value="NZ_JACIGC010000002.1"/>
</dbReference>
<keyword evidence="11" id="KW-1003">Cell membrane</keyword>
<proteinExistence type="inferred from homology"/>
<evidence type="ECO:0000256" key="10">
    <source>
        <dbReference type="ARBA" id="ARBA00023310"/>
    </source>
</evidence>
<keyword evidence="3 11" id="KW-0813">Transport</keyword>
<evidence type="ECO:0000256" key="12">
    <source>
        <dbReference type="RuleBase" id="RU000483"/>
    </source>
</evidence>
<evidence type="ECO:0000256" key="2">
    <source>
        <dbReference type="ARBA" id="ARBA00006810"/>
    </source>
</evidence>
<dbReference type="GO" id="GO:0046933">
    <property type="term" value="F:proton-transporting ATP synthase activity, rotational mechanism"/>
    <property type="evidence" value="ECO:0007669"/>
    <property type="project" value="UniProtKB-UniRule"/>
</dbReference>
<feature type="transmembrane region" description="Helical" evidence="11">
    <location>
        <begin position="32"/>
        <end position="53"/>
    </location>
</feature>
<evidence type="ECO:0000256" key="7">
    <source>
        <dbReference type="ARBA" id="ARBA00022989"/>
    </source>
</evidence>
<dbReference type="HAMAP" id="MF_01393">
    <property type="entry name" value="ATP_synth_a_bact"/>
    <property type="match status" value="1"/>
</dbReference>
<feature type="transmembrane region" description="Helical" evidence="11">
    <location>
        <begin position="192"/>
        <end position="213"/>
    </location>
</feature>
<dbReference type="EMBL" id="NHSJ01000074">
    <property type="protein sequence ID" value="PPQ30622.1"/>
    <property type="molecule type" value="Genomic_DNA"/>
</dbReference>
<evidence type="ECO:0000256" key="6">
    <source>
        <dbReference type="ARBA" id="ARBA00022781"/>
    </source>
</evidence>
<evidence type="ECO:0000256" key="8">
    <source>
        <dbReference type="ARBA" id="ARBA00023065"/>
    </source>
</evidence>
<feature type="transmembrane region" description="Helical" evidence="11">
    <location>
        <begin position="225"/>
        <end position="247"/>
    </location>
</feature>
<dbReference type="InterPro" id="IPR023011">
    <property type="entry name" value="ATP_synth_F0_asu_AS"/>
</dbReference>
<feature type="transmembrane region" description="Helical" evidence="11">
    <location>
        <begin position="152"/>
        <end position="172"/>
    </location>
</feature>
<evidence type="ECO:0000256" key="9">
    <source>
        <dbReference type="ARBA" id="ARBA00023136"/>
    </source>
</evidence>
<comment type="caution">
    <text evidence="13">The sequence shown here is derived from an EMBL/GenBank/DDBJ whole genome shotgun (WGS) entry which is preliminary data.</text>
</comment>
<dbReference type="InterPro" id="IPR045083">
    <property type="entry name" value="ATP_synth_F0_asu_bact/mt"/>
</dbReference>
<evidence type="ECO:0000256" key="11">
    <source>
        <dbReference type="HAMAP-Rule" id="MF_01393"/>
    </source>
</evidence>
<evidence type="ECO:0000256" key="3">
    <source>
        <dbReference type="ARBA" id="ARBA00022448"/>
    </source>
</evidence>
<keyword evidence="6 11" id="KW-0375">Hydrogen ion transport</keyword>
<dbReference type="GO" id="GO:0045259">
    <property type="term" value="C:proton-transporting ATP synthase complex"/>
    <property type="evidence" value="ECO:0007669"/>
    <property type="project" value="UniProtKB-KW"/>
</dbReference>
<sequence>MSEAGASAVDPIHQFHIKVIQPLDLFGVDASFTNSALFMALGALAVIVVMLIGTSGRKIIPTRLQTSAELAYEFAADMVRQTCGEAGMRFFPLVFTLFMFVLACNLIGLWPYTYEVMAQIIITAGMAFSIIFLSIGYGIYKHGLHFFGLFKPSGVGPIMSIFIVPIEILSFISRPVSLSVRLFANMLAGHIMLAVFGGFCVMLLGAGGYAFLAPLPLLGITLLTAFELLVSVLQAYVFAVLTCVYLNDALHPGH</sequence>
<evidence type="ECO:0000256" key="5">
    <source>
        <dbReference type="ARBA" id="ARBA00022692"/>
    </source>
</evidence>
<dbReference type="PANTHER" id="PTHR11410:SF0">
    <property type="entry name" value="ATP SYNTHASE SUBUNIT A"/>
    <property type="match status" value="1"/>
</dbReference>
<dbReference type="SUPFAM" id="SSF81336">
    <property type="entry name" value="F1F0 ATP synthase subunit A"/>
    <property type="match status" value="1"/>
</dbReference>
<dbReference type="Gene3D" id="1.20.120.220">
    <property type="entry name" value="ATP synthase, F0 complex, subunit A"/>
    <property type="match status" value="1"/>
</dbReference>
<accession>A0A2S6N7L8</accession>
<keyword evidence="5 11" id="KW-0812">Transmembrane</keyword>
<reference evidence="13 14" key="1">
    <citation type="journal article" date="2018" name="Arch. Microbiol.">
        <title>New insights into the metabolic potential of the phototrophic purple bacterium Rhodopila globiformis DSM 161(T) from its draft genome sequence and evidence for a vanadium-dependent nitrogenase.</title>
        <authorList>
            <person name="Imhoff J.F."/>
            <person name="Rahn T."/>
            <person name="Kunzel S."/>
            <person name="Neulinger S.C."/>
        </authorList>
    </citation>
    <scope>NUCLEOTIDE SEQUENCE [LARGE SCALE GENOMIC DNA]</scope>
    <source>
        <strain evidence="13 14">DSM 16996</strain>
    </source>
</reference>
<keyword evidence="4 11" id="KW-0138">CF(0)</keyword>
<protein>
    <recommendedName>
        <fullName evidence="11 12">ATP synthase subunit a</fullName>
    </recommendedName>
    <alternativeName>
        <fullName evidence="11">ATP synthase F0 sector subunit a</fullName>
    </alternativeName>
    <alternativeName>
        <fullName evidence="11">F-ATPase subunit 6</fullName>
    </alternativeName>
</protein>
<keyword evidence="7 11" id="KW-1133">Transmembrane helix</keyword>
<keyword evidence="9 11" id="KW-0472">Membrane</keyword>
<dbReference type="InterPro" id="IPR000568">
    <property type="entry name" value="ATP_synth_F0_asu"/>
</dbReference>
<dbReference type="PROSITE" id="PS00449">
    <property type="entry name" value="ATPASE_A"/>
    <property type="match status" value="1"/>
</dbReference>
<dbReference type="Proteomes" id="UP000239089">
    <property type="component" value="Unassembled WGS sequence"/>
</dbReference>
<dbReference type="NCBIfam" id="NF004482">
    <property type="entry name" value="PRK05815.2-4"/>
    <property type="match status" value="1"/>
</dbReference>
<keyword evidence="8 11" id="KW-0406">Ion transport</keyword>
<organism evidence="13 14">
    <name type="scientific">Rhodoblastus sphagnicola</name>
    <dbReference type="NCBI Taxonomy" id="333368"/>
    <lineage>
        <taxon>Bacteria</taxon>
        <taxon>Pseudomonadati</taxon>
        <taxon>Pseudomonadota</taxon>
        <taxon>Alphaproteobacteria</taxon>
        <taxon>Hyphomicrobiales</taxon>
        <taxon>Rhodoblastaceae</taxon>
        <taxon>Rhodoblastus</taxon>
    </lineage>
</organism>
<dbReference type="AlphaFoldDB" id="A0A2S6N7L8"/>
<evidence type="ECO:0000313" key="14">
    <source>
        <dbReference type="Proteomes" id="UP000239089"/>
    </source>
</evidence>
<dbReference type="PRINTS" id="PR00123">
    <property type="entry name" value="ATPASEA"/>
</dbReference>
<dbReference type="Pfam" id="PF00119">
    <property type="entry name" value="ATP-synt_A"/>
    <property type="match status" value="1"/>
</dbReference>
<dbReference type="PANTHER" id="PTHR11410">
    <property type="entry name" value="ATP SYNTHASE SUBUNIT A"/>
    <property type="match status" value="1"/>
</dbReference>
<keyword evidence="10 11" id="KW-0066">ATP synthesis</keyword>
<dbReference type="CDD" id="cd00310">
    <property type="entry name" value="ATP-synt_Fo_a_6"/>
    <property type="match status" value="1"/>
</dbReference>
<evidence type="ECO:0000313" key="13">
    <source>
        <dbReference type="EMBL" id="PPQ30622.1"/>
    </source>
</evidence>
<feature type="transmembrane region" description="Helical" evidence="11">
    <location>
        <begin position="116"/>
        <end position="140"/>
    </location>
</feature>
<comment type="similarity">
    <text evidence="2 11 12">Belongs to the ATPase A chain family.</text>
</comment>
<evidence type="ECO:0000256" key="1">
    <source>
        <dbReference type="ARBA" id="ARBA00004141"/>
    </source>
</evidence>
<dbReference type="InterPro" id="IPR035908">
    <property type="entry name" value="F0_ATP_A_sf"/>
</dbReference>
<comment type="function">
    <text evidence="11 12">Key component of the proton channel; it plays a direct role in the translocation of protons across the membrane.</text>
</comment>
<dbReference type="GO" id="GO:0005886">
    <property type="term" value="C:plasma membrane"/>
    <property type="evidence" value="ECO:0007669"/>
    <property type="project" value="UniProtKB-SubCell"/>
</dbReference>
<feature type="transmembrane region" description="Helical" evidence="11">
    <location>
        <begin position="90"/>
        <end position="110"/>
    </location>
</feature>
<gene>
    <name evidence="11" type="primary">atpB</name>
    <name evidence="13" type="ORF">CCR94_12085</name>
</gene>
<dbReference type="NCBIfam" id="TIGR01131">
    <property type="entry name" value="ATP_synt_6_or_A"/>
    <property type="match status" value="1"/>
</dbReference>
<dbReference type="OrthoDB" id="9809130at2"/>
<name>A0A2S6N7L8_9HYPH</name>